<dbReference type="Proteomes" id="UP000800036">
    <property type="component" value="Unassembled WGS sequence"/>
</dbReference>
<evidence type="ECO:0000256" key="1">
    <source>
        <dbReference type="SAM" id="MobiDB-lite"/>
    </source>
</evidence>
<feature type="region of interest" description="Disordered" evidence="1">
    <location>
        <begin position="105"/>
        <end position="132"/>
    </location>
</feature>
<evidence type="ECO:0000313" key="2">
    <source>
        <dbReference type="EMBL" id="KAF1976932.1"/>
    </source>
</evidence>
<accession>A0A6A5VMJ3</accession>
<reference evidence="2" key="1">
    <citation type="journal article" date="2020" name="Stud. Mycol.">
        <title>101 Dothideomycetes genomes: a test case for predicting lifestyles and emergence of pathogens.</title>
        <authorList>
            <person name="Haridas S."/>
            <person name="Albert R."/>
            <person name="Binder M."/>
            <person name="Bloem J."/>
            <person name="Labutti K."/>
            <person name="Salamov A."/>
            <person name="Andreopoulos B."/>
            <person name="Baker S."/>
            <person name="Barry K."/>
            <person name="Bills G."/>
            <person name="Bluhm B."/>
            <person name="Cannon C."/>
            <person name="Castanera R."/>
            <person name="Culley D."/>
            <person name="Daum C."/>
            <person name="Ezra D."/>
            <person name="Gonzalez J."/>
            <person name="Henrissat B."/>
            <person name="Kuo A."/>
            <person name="Liang C."/>
            <person name="Lipzen A."/>
            <person name="Lutzoni F."/>
            <person name="Magnuson J."/>
            <person name="Mondo S."/>
            <person name="Nolan M."/>
            <person name="Ohm R."/>
            <person name="Pangilinan J."/>
            <person name="Park H.-J."/>
            <person name="Ramirez L."/>
            <person name="Alfaro M."/>
            <person name="Sun H."/>
            <person name="Tritt A."/>
            <person name="Yoshinaga Y."/>
            <person name="Zwiers L.-H."/>
            <person name="Turgeon B."/>
            <person name="Goodwin S."/>
            <person name="Spatafora J."/>
            <person name="Crous P."/>
            <person name="Grigoriev I."/>
        </authorList>
    </citation>
    <scope>NUCLEOTIDE SEQUENCE</scope>
    <source>
        <strain evidence="2">CBS 107.79</strain>
    </source>
</reference>
<dbReference type="AlphaFoldDB" id="A0A6A5VMJ3"/>
<keyword evidence="3" id="KW-1185">Reference proteome</keyword>
<feature type="region of interest" description="Disordered" evidence="1">
    <location>
        <begin position="145"/>
        <end position="166"/>
    </location>
</feature>
<protein>
    <submittedName>
        <fullName evidence="2">Uncharacterized protein</fullName>
    </submittedName>
</protein>
<evidence type="ECO:0000313" key="3">
    <source>
        <dbReference type="Proteomes" id="UP000800036"/>
    </source>
</evidence>
<dbReference type="EMBL" id="ML976665">
    <property type="protein sequence ID" value="KAF1976932.1"/>
    <property type="molecule type" value="Genomic_DNA"/>
</dbReference>
<name>A0A6A5VMJ3_9PLEO</name>
<organism evidence="2 3">
    <name type="scientific">Bimuria novae-zelandiae CBS 107.79</name>
    <dbReference type="NCBI Taxonomy" id="1447943"/>
    <lineage>
        <taxon>Eukaryota</taxon>
        <taxon>Fungi</taxon>
        <taxon>Dikarya</taxon>
        <taxon>Ascomycota</taxon>
        <taxon>Pezizomycotina</taxon>
        <taxon>Dothideomycetes</taxon>
        <taxon>Pleosporomycetidae</taxon>
        <taxon>Pleosporales</taxon>
        <taxon>Massarineae</taxon>
        <taxon>Didymosphaeriaceae</taxon>
        <taxon>Bimuria</taxon>
    </lineage>
</organism>
<feature type="compositionally biased region" description="Low complexity" evidence="1">
    <location>
        <begin position="105"/>
        <end position="116"/>
    </location>
</feature>
<sequence>MTRTNSDSITPYPAFVFARRPAGFLNTCLSLGSSTRHIRPLRGIPTTLWNPRNLAQRKSTRFHSLQRQAPKATPAIQRHPLELFLKLLRAWTTQLPETQYILHSSEPSTHSTHTDTCSYSRSFRPSNDGCTSTSRTLEIYRQCRRSPRAHLREDRPSPKLPEVGPQ</sequence>
<gene>
    <name evidence="2" type="ORF">BU23DRAFT_15677</name>
</gene>
<feature type="compositionally biased region" description="Polar residues" evidence="1">
    <location>
        <begin position="117"/>
        <end position="132"/>
    </location>
</feature>
<proteinExistence type="predicted"/>